<organism evidence="3 4">
    <name type="scientific">Glycomyces sambucus</name>
    <dbReference type="NCBI Taxonomy" id="380244"/>
    <lineage>
        <taxon>Bacteria</taxon>
        <taxon>Bacillati</taxon>
        <taxon>Actinomycetota</taxon>
        <taxon>Actinomycetes</taxon>
        <taxon>Glycomycetales</taxon>
        <taxon>Glycomycetaceae</taxon>
        <taxon>Glycomyces</taxon>
    </lineage>
</organism>
<feature type="domain" description="DUF4097" evidence="2">
    <location>
        <begin position="144"/>
        <end position="257"/>
    </location>
</feature>
<dbReference type="EMBL" id="FNGF01000008">
    <property type="protein sequence ID" value="SDL70312.1"/>
    <property type="molecule type" value="Genomic_DNA"/>
</dbReference>
<keyword evidence="1" id="KW-1133">Transmembrane helix</keyword>
<dbReference type="STRING" id="380244.SAMN05216298_4908"/>
<evidence type="ECO:0000256" key="1">
    <source>
        <dbReference type="SAM" id="Phobius"/>
    </source>
</evidence>
<protein>
    <recommendedName>
        <fullName evidence="2">DUF4097 domain-containing protein</fullName>
    </recommendedName>
</protein>
<dbReference type="RefSeq" id="WP_091054071.1">
    <property type="nucleotide sequence ID" value="NZ_FNGF01000008.1"/>
</dbReference>
<dbReference type="AlphaFoldDB" id="A0A1G9M7N7"/>
<sequence length="266" mass="27884">MIDTPAKPAAPESPEPAAYPARKVWWILGGSITGAALVTGVAIFGSWSWVVSSTDEDETRTKEYDQAVDAVDVRADVGDIAFEAVDGTALEFQLKTRWLGEEPETREDWDGDVFSATGECAQGRFFGLDVDQCQTNYVLGLPAGTDATAETDVGTVSLEGVDGAVDVETGVGDVVGEDLRATSTTIESGVGSVTLEYDQVLGDIVIDAGTGDVIITVPDDGTTYDVDFEGGVGDRNIEIATDPSVQADYTIAVTSGVGSLTVRYGH</sequence>
<proteinExistence type="predicted"/>
<keyword evidence="4" id="KW-1185">Reference proteome</keyword>
<gene>
    <name evidence="3" type="ORF">SAMN05216298_4908</name>
</gene>
<evidence type="ECO:0000313" key="4">
    <source>
        <dbReference type="Proteomes" id="UP000198662"/>
    </source>
</evidence>
<dbReference type="OrthoDB" id="5187846at2"/>
<dbReference type="InterPro" id="IPR025164">
    <property type="entry name" value="Toastrack_DUF4097"/>
</dbReference>
<name>A0A1G9M7N7_9ACTN</name>
<evidence type="ECO:0000313" key="3">
    <source>
        <dbReference type="EMBL" id="SDL70312.1"/>
    </source>
</evidence>
<keyword evidence="1" id="KW-0812">Transmembrane</keyword>
<reference evidence="4" key="1">
    <citation type="submission" date="2016-10" db="EMBL/GenBank/DDBJ databases">
        <authorList>
            <person name="Varghese N."/>
            <person name="Submissions S."/>
        </authorList>
    </citation>
    <scope>NUCLEOTIDE SEQUENCE [LARGE SCALE GENOMIC DNA]</scope>
    <source>
        <strain evidence="4">CGMCC 4.3147</strain>
    </source>
</reference>
<feature type="transmembrane region" description="Helical" evidence="1">
    <location>
        <begin position="24"/>
        <end position="50"/>
    </location>
</feature>
<dbReference type="Pfam" id="PF13349">
    <property type="entry name" value="DUF4097"/>
    <property type="match status" value="1"/>
</dbReference>
<accession>A0A1G9M7N7</accession>
<keyword evidence="1" id="KW-0472">Membrane</keyword>
<evidence type="ECO:0000259" key="2">
    <source>
        <dbReference type="Pfam" id="PF13349"/>
    </source>
</evidence>
<dbReference type="Proteomes" id="UP000198662">
    <property type="component" value="Unassembled WGS sequence"/>
</dbReference>